<dbReference type="Pfam" id="PF14390">
    <property type="entry name" value="DUF4420"/>
    <property type="match status" value="1"/>
</dbReference>
<proteinExistence type="predicted"/>
<dbReference type="AlphaFoldDB" id="A0A511W8R2"/>
<sequence length="334" mass="39070">MLEPPKNLWLEMESEIARSKKKDGVVERLQVWAGEVCMYIGLHANTRKRMLTVSIPVQMAPNPHDIPETKGYNVELYKSIRGDSYIDITLTVTKKEYMEFFETLTMDLIRRMDKITDEVIAVRTFIKRLTKWQQFLARKVSLKLTEEQQRGLLAELYLIKLKVNAGIDKALVINGWIGPEGANRDFSYNRLEVEVKTSLYRANEKVKIANEFQLDENRLNHLYMYHLSLEKTPNCGVTLPSLVNEVKDLFQTDPFIYQRFNDKLDEWNYDDLHDLSYDTSYEIRKESVFEVKGRFPRILPSEMRQGVSGVSYSINLVDCEDYLVNKNEMLVNIT</sequence>
<comment type="caution">
    <text evidence="1">The sequence shown here is derived from an EMBL/GenBank/DDBJ whole genome shotgun (WGS) entry which is preliminary data.</text>
</comment>
<evidence type="ECO:0008006" key="3">
    <source>
        <dbReference type="Google" id="ProtNLM"/>
    </source>
</evidence>
<accession>A0A511W8R2</accession>
<dbReference type="RefSeq" id="WP_146817788.1">
    <property type="nucleotide sequence ID" value="NZ_BJYA01000018.1"/>
</dbReference>
<dbReference type="OrthoDB" id="1902020at2"/>
<dbReference type="EMBL" id="BJYA01000018">
    <property type="protein sequence ID" value="GEN46738.1"/>
    <property type="molecule type" value="Genomic_DNA"/>
</dbReference>
<keyword evidence="2" id="KW-1185">Reference proteome</keyword>
<evidence type="ECO:0000313" key="1">
    <source>
        <dbReference type="EMBL" id="GEN46738.1"/>
    </source>
</evidence>
<gene>
    <name evidence="1" type="ORF">AHA02nite_25140</name>
</gene>
<name>A0A511W8R2_9BACI</name>
<organism evidence="1 2">
    <name type="scientific">Alkalibacillus haloalkaliphilus</name>
    <dbReference type="NCBI Taxonomy" id="94136"/>
    <lineage>
        <taxon>Bacteria</taxon>
        <taxon>Bacillati</taxon>
        <taxon>Bacillota</taxon>
        <taxon>Bacilli</taxon>
        <taxon>Bacillales</taxon>
        <taxon>Bacillaceae</taxon>
        <taxon>Alkalibacillus</taxon>
    </lineage>
</organism>
<reference evidence="1 2" key="1">
    <citation type="submission" date="2019-07" db="EMBL/GenBank/DDBJ databases">
        <title>Whole genome shotgun sequence of Alkalibacillus haloalkaliphilus NBRC 103110.</title>
        <authorList>
            <person name="Hosoyama A."/>
            <person name="Uohara A."/>
            <person name="Ohji S."/>
            <person name="Ichikawa N."/>
        </authorList>
    </citation>
    <scope>NUCLEOTIDE SEQUENCE [LARGE SCALE GENOMIC DNA]</scope>
    <source>
        <strain evidence="1 2">NBRC 103110</strain>
    </source>
</reference>
<evidence type="ECO:0000313" key="2">
    <source>
        <dbReference type="Proteomes" id="UP000321440"/>
    </source>
</evidence>
<dbReference type="InterPro" id="IPR025534">
    <property type="entry name" value="DUF4420"/>
</dbReference>
<dbReference type="Proteomes" id="UP000321440">
    <property type="component" value="Unassembled WGS sequence"/>
</dbReference>
<protein>
    <recommendedName>
        <fullName evidence="3">PD-(D/E)XK motif protein</fullName>
    </recommendedName>
</protein>